<evidence type="ECO:0000313" key="2">
    <source>
        <dbReference type="Proteomes" id="UP000652761"/>
    </source>
</evidence>
<keyword evidence="2" id="KW-1185">Reference proteome</keyword>
<protein>
    <submittedName>
        <fullName evidence="1">Uncharacterized protein</fullName>
    </submittedName>
</protein>
<accession>A0A843VKC9</accession>
<proteinExistence type="predicted"/>
<dbReference type="Proteomes" id="UP000652761">
    <property type="component" value="Unassembled WGS sequence"/>
</dbReference>
<dbReference type="AlphaFoldDB" id="A0A843VKC9"/>
<comment type="caution">
    <text evidence="1">The sequence shown here is derived from an EMBL/GenBank/DDBJ whole genome shotgun (WGS) entry which is preliminary data.</text>
</comment>
<organism evidence="1 2">
    <name type="scientific">Colocasia esculenta</name>
    <name type="common">Wild taro</name>
    <name type="synonym">Arum esculentum</name>
    <dbReference type="NCBI Taxonomy" id="4460"/>
    <lineage>
        <taxon>Eukaryota</taxon>
        <taxon>Viridiplantae</taxon>
        <taxon>Streptophyta</taxon>
        <taxon>Embryophyta</taxon>
        <taxon>Tracheophyta</taxon>
        <taxon>Spermatophyta</taxon>
        <taxon>Magnoliopsida</taxon>
        <taxon>Liliopsida</taxon>
        <taxon>Araceae</taxon>
        <taxon>Aroideae</taxon>
        <taxon>Colocasieae</taxon>
        <taxon>Colocasia</taxon>
    </lineage>
</organism>
<dbReference type="EMBL" id="NMUH01001482">
    <property type="protein sequence ID" value="MQL92753.1"/>
    <property type="molecule type" value="Genomic_DNA"/>
</dbReference>
<reference evidence="1" key="1">
    <citation type="submission" date="2017-07" db="EMBL/GenBank/DDBJ databases">
        <title>Taro Niue Genome Assembly and Annotation.</title>
        <authorList>
            <person name="Atibalentja N."/>
            <person name="Keating K."/>
            <person name="Fields C.J."/>
        </authorList>
    </citation>
    <scope>NUCLEOTIDE SEQUENCE</scope>
    <source>
        <strain evidence="1">Niue_2</strain>
        <tissue evidence="1">Leaf</tissue>
    </source>
</reference>
<name>A0A843VKC9_COLES</name>
<evidence type="ECO:0000313" key="1">
    <source>
        <dbReference type="EMBL" id="MQL92753.1"/>
    </source>
</evidence>
<sequence>MGEEEVDREKETAISLILPFYDQDRDKGETAVFFFFLLILLRSGQGQGANDPLLLLLLIRHKIGAAAAGPLPPPFLRPVGAATAVLRGGSGLLRKAIVATPNCIGRELNQFGDPTDCFASRDCYNFYKNCASHELA</sequence>
<gene>
    <name evidence="1" type="ORF">Taro_025385</name>
</gene>